<proteinExistence type="predicted"/>
<keyword evidence="3 8" id="KW-0762">Sugar transport</keyword>
<reference evidence="8" key="1">
    <citation type="journal article" date="2021" name="PeerJ">
        <title>Extensive microbial diversity within the chicken gut microbiome revealed by metagenomics and culture.</title>
        <authorList>
            <person name="Gilroy R."/>
            <person name="Ravi A."/>
            <person name="Getino M."/>
            <person name="Pursley I."/>
            <person name="Horton D.L."/>
            <person name="Alikhan N.F."/>
            <person name="Baker D."/>
            <person name="Gharbi K."/>
            <person name="Hall N."/>
            <person name="Watson M."/>
            <person name="Adriaenssens E.M."/>
            <person name="Foster-Nyarko E."/>
            <person name="Jarju S."/>
            <person name="Secka A."/>
            <person name="Antonio M."/>
            <person name="Oren A."/>
            <person name="Chaudhuri R.R."/>
            <person name="La Ragione R."/>
            <person name="Hildebrand F."/>
            <person name="Pallen M.J."/>
        </authorList>
    </citation>
    <scope>NUCLEOTIDE SEQUENCE</scope>
    <source>
        <strain evidence="8">ChiGjej1B1-98</strain>
    </source>
</reference>
<gene>
    <name evidence="8" type="ORF">H9830_15360</name>
</gene>
<reference evidence="8" key="2">
    <citation type="submission" date="2021-04" db="EMBL/GenBank/DDBJ databases">
        <authorList>
            <person name="Gilroy R."/>
        </authorList>
    </citation>
    <scope>NUCLEOTIDE SEQUENCE</scope>
    <source>
        <strain evidence="8">ChiGjej1B1-98</strain>
    </source>
</reference>
<evidence type="ECO:0000313" key="8">
    <source>
        <dbReference type="EMBL" id="HIY67642.1"/>
    </source>
</evidence>
<sequence>LNVQFVKDAMEDILSGAAEPVEAPAAANVDEASGEPAVLRLMQPIEGEVVPLQDVPDEAFSSGALGPGLAIAPTGDTVVAPADATVVTFAGAGHAIGLALEDGTELLIHVGIDTVKLHGAGFTPLVSQGDRVSAGTPLLHIDRSVIDAAGYSMVTPVVVLTNPAAVVEFG</sequence>
<comment type="caution">
    <text evidence="8">The sequence shown here is derived from an EMBL/GenBank/DDBJ whole genome shotgun (WGS) entry which is preliminary data.</text>
</comment>
<dbReference type="GO" id="GO:0016301">
    <property type="term" value="F:kinase activity"/>
    <property type="evidence" value="ECO:0007669"/>
    <property type="project" value="UniProtKB-KW"/>
</dbReference>
<evidence type="ECO:0000259" key="7">
    <source>
        <dbReference type="PROSITE" id="PS51093"/>
    </source>
</evidence>
<dbReference type="FunFam" id="2.70.70.10:FF:000001">
    <property type="entry name" value="PTS system glucose-specific IIA component"/>
    <property type="match status" value="1"/>
</dbReference>
<dbReference type="Gene3D" id="2.70.70.10">
    <property type="entry name" value="Glucose Permease (Domain IIA)"/>
    <property type="match status" value="1"/>
</dbReference>
<dbReference type="InterPro" id="IPR011055">
    <property type="entry name" value="Dup_hybrid_motif"/>
</dbReference>
<evidence type="ECO:0000256" key="4">
    <source>
        <dbReference type="ARBA" id="ARBA00022679"/>
    </source>
</evidence>
<dbReference type="InterPro" id="IPR001127">
    <property type="entry name" value="PTS_EIIA_1_perm"/>
</dbReference>
<organism evidence="8 9">
    <name type="scientific">Candidatus Agrococcus pullicola</name>
    <dbReference type="NCBI Taxonomy" id="2838429"/>
    <lineage>
        <taxon>Bacteria</taxon>
        <taxon>Bacillati</taxon>
        <taxon>Actinomycetota</taxon>
        <taxon>Actinomycetes</taxon>
        <taxon>Micrococcales</taxon>
        <taxon>Microbacteriaceae</taxon>
        <taxon>Agrococcus</taxon>
    </lineage>
</organism>
<dbReference type="PANTHER" id="PTHR45008">
    <property type="entry name" value="PTS SYSTEM GLUCOSE-SPECIFIC EIIA COMPONENT"/>
    <property type="match status" value="1"/>
</dbReference>
<dbReference type="PROSITE" id="PS00371">
    <property type="entry name" value="PTS_EIIA_TYPE_1_HIS"/>
    <property type="match status" value="1"/>
</dbReference>
<feature type="non-terminal residue" evidence="8">
    <location>
        <position position="1"/>
    </location>
</feature>
<dbReference type="AlphaFoldDB" id="A0A9D1YXM6"/>
<dbReference type="Pfam" id="PF00358">
    <property type="entry name" value="PTS_EIIA_1"/>
    <property type="match status" value="1"/>
</dbReference>
<dbReference type="SUPFAM" id="SSF51261">
    <property type="entry name" value="Duplicated hybrid motif"/>
    <property type="match status" value="1"/>
</dbReference>
<evidence type="ECO:0000256" key="2">
    <source>
        <dbReference type="ARBA" id="ARBA00022448"/>
    </source>
</evidence>
<accession>A0A9D1YXM6</accession>
<dbReference type="EMBL" id="DXDC01000466">
    <property type="protein sequence ID" value="HIY67642.1"/>
    <property type="molecule type" value="Genomic_DNA"/>
</dbReference>
<evidence type="ECO:0000256" key="6">
    <source>
        <dbReference type="ARBA" id="ARBA00022777"/>
    </source>
</evidence>
<evidence type="ECO:0000256" key="5">
    <source>
        <dbReference type="ARBA" id="ARBA00022683"/>
    </source>
</evidence>
<dbReference type="InterPro" id="IPR050890">
    <property type="entry name" value="PTS_EIIA_component"/>
</dbReference>
<evidence type="ECO:0000256" key="1">
    <source>
        <dbReference type="ARBA" id="ARBA00004496"/>
    </source>
</evidence>
<comment type="subcellular location">
    <subcellularLocation>
        <location evidence="1">Cytoplasm</location>
    </subcellularLocation>
</comment>
<keyword evidence="6" id="KW-0418">Kinase</keyword>
<dbReference type="GO" id="GO:0009401">
    <property type="term" value="P:phosphoenolpyruvate-dependent sugar phosphotransferase system"/>
    <property type="evidence" value="ECO:0007669"/>
    <property type="project" value="UniProtKB-KW"/>
</dbReference>
<keyword evidence="5" id="KW-0598">Phosphotransferase system</keyword>
<keyword evidence="2" id="KW-0813">Transport</keyword>
<keyword evidence="4" id="KW-0808">Transferase</keyword>
<protein>
    <submittedName>
        <fullName evidence="8">PTS glucose transporter subunit IIA</fullName>
    </submittedName>
</protein>
<dbReference type="NCBIfam" id="TIGR00830">
    <property type="entry name" value="PTBA"/>
    <property type="match status" value="1"/>
</dbReference>
<name>A0A9D1YXM6_9MICO</name>
<dbReference type="PANTHER" id="PTHR45008:SF1">
    <property type="entry name" value="PTS SYSTEM GLUCOSE-SPECIFIC EIIA COMPONENT"/>
    <property type="match status" value="1"/>
</dbReference>
<feature type="domain" description="PTS EIIA type-1" evidence="7">
    <location>
        <begin position="57"/>
        <end position="161"/>
    </location>
</feature>
<evidence type="ECO:0000313" key="9">
    <source>
        <dbReference type="Proteomes" id="UP000824005"/>
    </source>
</evidence>
<evidence type="ECO:0000256" key="3">
    <source>
        <dbReference type="ARBA" id="ARBA00022597"/>
    </source>
</evidence>
<dbReference type="Proteomes" id="UP000824005">
    <property type="component" value="Unassembled WGS sequence"/>
</dbReference>
<dbReference type="GO" id="GO:0005737">
    <property type="term" value="C:cytoplasm"/>
    <property type="evidence" value="ECO:0007669"/>
    <property type="project" value="UniProtKB-SubCell"/>
</dbReference>
<dbReference type="PROSITE" id="PS51093">
    <property type="entry name" value="PTS_EIIA_TYPE_1"/>
    <property type="match status" value="1"/>
</dbReference>